<comment type="caution">
    <text evidence="3">The sequence shown here is derived from an EMBL/GenBank/DDBJ whole genome shotgun (WGS) entry which is preliminary data.</text>
</comment>
<dbReference type="InterPro" id="IPR036597">
    <property type="entry name" value="Fido-like_dom_sf"/>
</dbReference>
<sequence length="453" mass="51347">MKRPAPPPDPDRLIQDAFRSDPTELAKILQIPGAGPADPYLPWDKIRHKTPPEGLTHEEWWTGIKFTRRQMQRVLPLTDTHGKPFTFALPDVVLAALEQVSRDASGRISAEDQVTSQVTNQATRDRYLISSLIEEAINSSQLEGASTTRRVAKEMLRAGRAPRTRDERMIFNNFQAMRMIGELRDEPLTPQLICEIHRIVTDGTLDNPASAGRFQLPGEERIGVFTDDGLLLHTPPPAASLPERSDRLCRFANGRLGDGYVPPVLRAITLHFMIGYDHPFEDGNGRTARALFYWSMLNQGYWLTEFVAVSPILKNAPVKYAHGYLHTEDDENDLTYFHLHQLDVLQRSIARLHAYLERKTREMRDLQRRLSSATASFNHRQTALLEAALKNPDAGFTLRSHMSSHGIVYETARQDLLALEDHGLLVKHRSGRAFVWTPAPDIDSRIHDLVELQ</sequence>
<dbReference type="Gene3D" id="1.10.3290.10">
    <property type="entry name" value="Fido-like domain"/>
    <property type="match status" value="1"/>
</dbReference>
<gene>
    <name evidence="3" type="ORF">GCM10020367_18470</name>
</gene>
<accession>A0ABP6S9I2</accession>
<organism evidence="3 4">
    <name type="scientific">Streptomyces sannanensis</name>
    <dbReference type="NCBI Taxonomy" id="285536"/>
    <lineage>
        <taxon>Bacteria</taxon>
        <taxon>Bacillati</taxon>
        <taxon>Actinomycetota</taxon>
        <taxon>Actinomycetes</taxon>
        <taxon>Kitasatosporales</taxon>
        <taxon>Streptomycetaceae</taxon>
        <taxon>Streptomyces</taxon>
    </lineage>
</organism>
<keyword evidence="4" id="KW-1185">Reference proteome</keyword>
<name>A0ABP6S9I2_9ACTN</name>
<evidence type="ECO:0000313" key="4">
    <source>
        <dbReference type="Proteomes" id="UP001499990"/>
    </source>
</evidence>
<dbReference type="Proteomes" id="UP001499990">
    <property type="component" value="Unassembled WGS sequence"/>
</dbReference>
<dbReference type="EMBL" id="BAAAYL010000001">
    <property type="protein sequence ID" value="GAA3370721.1"/>
    <property type="molecule type" value="Genomic_DNA"/>
</dbReference>
<dbReference type="PROSITE" id="PS51459">
    <property type="entry name" value="FIDO"/>
    <property type="match status" value="1"/>
</dbReference>
<keyword evidence="1" id="KW-0175">Coiled coil</keyword>
<evidence type="ECO:0000313" key="3">
    <source>
        <dbReference type="EMBL" id="GAA3370721.1"/>
    </source>
</evidence>
<dbReference type="SUPFAM" id="SSF140931">
    <property type="entry name" value="Fic-like"/>
    <property type="match status" value="1"/>
</dbReference>
<evidence type="ECO:0000259" key="2">
    <source>
        <dbReference type="PROSITE" id="PS51459"/>
    </source>
</evidence>
<dbReference type="PANTHER" id="PTHR13504:SF38">
    <property type="entry name" value="FIDO DOMAIN-CONTAINING PROTEIN"/>
    <property type="match status" value="1"/>
</dbReference>
<dbReference type="InterPro" id="IPR003812">
    <property type="entry name" value="Fido"/>
</dbReference>
<feature type="domain" description="Fido" evidence="2">
    <location>
        <begin position="188"/>
        <end position="340"/>
    </location>
</feature>
<dbReference type="InterPro" id="IPR040198">
    <property type="entry name" value="Fido_containing"/>
</dbReference>
<dbReference type="PANTHER" id="PTHR13504">
    <property type="entry name" value="FIDO DOMAIN-CONTAINING PROTEIN DDB_G0283145"/>
    <property type="match status" value="1"/>
</dbReference>
<protein>
    <submittedName>
        <fullName evidence="3">Fic family protein</fullName>
    </submittedName>
</protein>
<reference evidence="4" key="1">
    <citation type="journal article" date="2019" name="Int. J. Syst. Evol. Microbiol.">
        <title>The Global Catalogue of Microorganisms (GCM) 10K type strain sequencing project: providing services to taxonomists for standard genome sequencing and annotation.</title>
        <authorList>
            <consortium name="The Broad Institute Genomics Platform"/>
            <consortium name="The Broad Institute Genome Sequencing Center for Infectious Disease"/>
            <person name="Wu L."/>
            <person name="Ma J."/>
        </authorList>
    </citation>
    <scope>NUCLEOTIDE SEQUENCE [LARGE SCALE GENOMIC DNA]</scope>
    <source>
        <strain evidence="4">JCM 9651</strain>
    </source>
</reference>
<feature type="coiled-coil region" evidence="1">
    <location>
        <begin position="349"/>
        <end position="376"/>
    </location>
</feature>
<evidence type="ECO:0000256" key="1">
    <source>
        <dbReference type="SAM" id="Coils"/>
    </source>
</evidence>
<proteinExistence type="predicted"/>
<dbReference type="Pfam" id="PF02661">
    <property type="entry name" value="Fic"/>
    <property type="match status" value="1"/>
</dbReference>
<dbReference type="RefSeq" id="WP_345035752.1">
    <property type="nucleotide sequence ID" value="NZ_BAAAYL010000001.1"/>
</dbReference>